<dbReference type="Proteomes" id="UP001383192">
    <property type="component" value="Unassembled WGS sequence"/>
</dbReference>
<accession>A0AAW0C091</accession>
<feature type="compositionally biased region" description="Polar residues" evidence="1">
    <location>
        <begin position="221"/>
        <end position="234"/>
    </location>
</feature>
<feature type="compositionally biased region" description="Polar residues" evidence="1">
    <location>
        <begin position="270"/>
        <end position="295"/>
    </location>
</feature>
<feature type="compositionally biased region" description="Low complexity" evidence="1">
    <location>
        <begin position="242"/>
        <end position="252"/>
    </location>
</feature>
<feature type="compositionally biased region" description="Acidic residues" evidence="1">
    <location>
        <begin position="319"/>
        <end position="331"/>
    </location>
</feature>
<comment type="caution">
    <text evidence="2">The sequence shown here is derived from an EMBL/GenBank/DDBJ whole genome shotgun (WGS) entry which is preliminary data.</text>
</comment>
<protein>
    <submittedName>
        <fullName evidence="2">Uncharacterized protein</fullName>
    </submittedName>
</protein>
<gene>
    <name evidence="2" type="ORF">VNI00_012933</name>
</gene>
<evidence type="ECO:0000313" key="2">
    <source>
        <dbReference type="EMBL" id="KAK7032535.1"/>
    </source>
</evidence>
<sequence>MFSHCHHFDINGGDFNNVQGNQHNYHHNTTNHVRGSHNTYKTINRGNYNVTNNGVDHGWGWDYGADDDWDDDDDFPPPPSHFQQSRRPRMPYTPSDPAAYGYDDGSLMQRNWEHPAPPRSAPPVMTENPEDRHHLNGPSSLHTQSFHPHPLDPSTMRQHPALSVQDNSTTPTPPTTAAPEPMRTFGISQLGLQPSVNSAPIESHSLLPPDLRNVQHASERNGLSSSNAEATSSIPDPDRHSPSVPSSGLLGSENSRAGRLLTPATPPATHRSQTPVQDSTSAQSRLSPQRHQISSSERRRDFPVPPDSQPQTTDSDNMAVDEDQDDNSAQR</sequence>
<keyword evidence="3" id="KW-1185">Reference proteome</keyword>
<evidence type="ECO:0000256" key="1">
    <source>
        <dbReference type="SAM" id="MobiDB-lite"/>
    </source>
</evidence>
<name>A0AAW0C091_9AGAR</name>
<proteinExistence type="predicted"/>
<feature type="compositionally biased region" description="Polar residues" evidence="1">
    <location>
        <begin position="137"/>
        <end position="146"/>
    </location>
</feature>
<evidence type="ECO:0000313" key="3">
    <source>
        <dbReference type="Proteomes" id="UP001383192"/>
    </source>
</evidence>
<dbReference type="EMBL" id="JAYKXP010000063">
    <property type="protein sequence ID" value="KAK7032535.1"/>
    <property type="molecule type" value="Genomic_DNA"/>
</dbReference>
<organism evidence="2 3">
    <name type="scientific">Paramarasmius palmivorus</name>
    <dbReference type="NCBI Taxonomy" id="297713"/>
    <lineage>
        <taxon>Eukaryota</taxon>
        <taxon>Fungi</taxon>
        <taxon>Dikarya</taxon>
        <taxon>Basidiomycota</taxon>
        <taxon>Agaricomycotina</taxon>
        <taxon>Agaricomycetes</taxon>
        <taxon>Agaricomycetidae</taxon>
        <taxon>Agaricales</taxon>
        <taxon>Marasmiineae</taxon>
        <taxon>Marasmiaceae</taxon>
        <taxon>Paramarasmius</taxon>
    </lineage>
</organism>
<reference evidence="2 3" key="1">
    <citation type="submission" date="2024-01" db="EMBL/GenBank/DDBJ databases">
        <title>A draft genome for a cacao thread blight-causing isolate of Paramarasmius palmivorus.</title>
        <authorList>
            <person name="Baruah I.K."/>
            <person name="Bukari Y."/>
            <person name="Amoako-Attah I."/>
            <person name="Meinhardt L.W."/>
            <person name="Bailey B.A."/>
            <person name="Cohen S.P."/>
        </authorList>
    </citation>
    <scope>NUCLEOTIDE SEQUENCE [LARGE SCALE GENOMIC DNA]</scope>
    <source>
        <strain evidence="2 3">GH-12</strain>
    </source>
</reference>
<dbReference type="AlphaFoldDB" id="A0AAW0C091"/>
<feature type="region of interest" description="Disordered" evidence="1">
    <location>
        <begin position="218"/>
        <end position="331"/>
    </location>
</feature>
<feature type="region of interest" description="Disordered" evidence="1">
    <location>
        <begin position="68"/>
        <end position="182"/>
    </location>
</feature>